<dbReference type="EMBL" id="VDMD01000007">
    <property type="protein sequence ID" value="TRM64517.1"/>
    <property type="molecule type" value="Genomic_DNA"/>
</dbReference>
<keyword evidence="1 4" id="KW-0378">Hydrolase</keyword>
<gene>
    <name evidence="4" type="ORF">BD626DRAFT_547584</name>
</gene>
<dbReference type="PRINTS" id="PR00412">
    <property type="entry name" value="EPOXHYDRLASE"/>
</dbReference>
<protein>
    <submittedName>
        <fullName evidence="4">Alpha/Beta hydrolase protein</fullName>
    </submittedName>
</protein>
<name>A0A550CI97_9AGAR</name>
<dbReference type="AlphaFoldDB" id="A0A550CI97"/>
<comment type="similarity">
    <text evidence="2">Belongs to the AB hydrolase superfamily. Epoxide hydrolase family.</text>
</comment>
<keyword evidence="5" id="KW-1185">Reference proteome</keyword>
<dbReference type="Gene3D" id="3.40.50.1820">
    <property type="entry name" value="alpha/beta hydrolase"/>
    <property type="match status" value="1"/>
</dbReference>
<organism evidence="4 5">
    <name type="scientific">Schizophyllum amplum</name>
    <dbReference type="NCBI Taxonomy" id="97359"/>
    <lineage>
        <taxon>Eukaryota</taxon>
        <taxon>Fungi</taxon>
        <taxon>Dikarya</taxon>
        <taxon>Basidiomycota</taxon>
        <taxon>Agaricomycotina</taxon>
        <taxon>Agaricomycetes</taxon>
        <taxon>Agaricomycetidae</taxon>
        <taxon>Agaricales</taxon>
        <taxon>Schizophyllaceae</taxon>
        <taxon>Schizophyllum</taxon>
    </lineage>
</organism>
<dbReference type="OrthoDB" id="408373at2759"/>
<feature type="domain" description="AB hydrolase-1" evidence="3">
    <location>
        <begin position="30"/>
        <end position="306"/>
    </location>
</feature>
<sequence length="328" mass="36924">MLSLTTTKASVTSRGLRYSYRYAAPQAGKPTLLLLHGFPSTSYDWRHQITFFAAKGYGIIAPDMLGYGGTDKPADPLAYRGSLMARDLVDILDAEEAERVIAIGHDWGASTTSYLEALHQDRFIGFANMAVGFMLCRGFKLEEVLPMYKQMFGQEMMGYWAFFNKDEAAGIMELKNLDSLYDLAYPKDIESFKTIIHPLGAADAFIGEGKRLAAGDFLTEEDREIFRETFTKNGLTGPLNWYKVACRDLQNSDGLDLSTDKIKIKKPVLYIGGEHEYAEMQRPELEKICEDLQFTVLNCHHWIQLELPEQVNETIDKWIEGKGLVAGA</sequence>
<evidence type="ECO:0000256" key="1">
    <source>
        <dbReference type="ARBA" id="ARBA00022801"/>
    </source>
</evidence>
<dbReference type="STRING" id="97359.A0A550CI97"/>
<proteinExistence type="inferred from homology"/>
<dbReference type="GO" id="GO:0016787">
    <property type="term" value="F:hydrolase activity"/>
    <property type="evidence" value="ECO:0007669"/>
    <property type="project" value="UniProtKB-KW"/>
</dbReference>
<dbReference type="Pfam" id="PF00561">
    <property type="entry name" value="Abhydrolase_1"/>
    <property type="match status" value="1"/>
</dbReference>
<dbReference type="InterPro" id="IPR029058">
    <property type="entry name" value="AB_hydrolase_fold"/>
</dbReference>
<dbReference type="InterPro" id="IPR000073">
    <property type="entry name" value="AB_hydrolase_1"/>
</dbReference>
<dbReference type="Proteomes" id="UP000320762">
    <property type="component" value="Unassembled WGS sequence"/>
</dbReference>
<evidence type="ECO:0000313" key="5">
    <source>
        <dbReference type="Proteomes" id="UP000320762"/>
    </source>
</evidence>
<dbReference type="SUPFAM" id="SSF53474">
    <property type="entry name" value="alpha/beta-Hydrolases"/>
    <property type="match status" value="1"/>
</dbReference>
<comment type="caution">
    <text evidence="4">The sequence shown here is derived from an EMBL/GenBank/DDBJ whole genome shotgun (WGS) entry which is preliminary data.</text>
</comment>
<reference evidence="4 5" key="1">
    <citation type="journal article" date="2019" name="New Phytol.">
        <title>Comparative genomics reveals unique wood-decay strategies and fruiting body development in the Schizophyllaceae.</title>
        <authorList>
            <person name="Almasi E."/>
            <person name="Sahu N."/>
            <person name="Krizsan K."/>
            <person name="Balint B."/>
            <person name="Kovacs G.M."/>
            <person name="Kiss B."/>
            <person name="Cseklye J."/>
            <person name="Drula E."/>
            <person name="Henrissat B."/>
            <person name="Nagy I."/>
            <person name="Chovatia M."/>
            <person name="Adam C."/>
            <person name="LaButti K."/>
            <person name="Lipzen A."/>
            <person name="Riley R."/>
            <person name="Grigoriev I.V."/>
            <person name="Nagy L.G."/>
        </authorList>
    </citation>
    <scope>NUCLEOTIDE SEQUENCE [LARGE SCALE GENOMIC DNA]</scope>
    <source>
        <strain evidence="4 5">NL-1724</strain>
    </source>
</reference>
<evidence type="ECO:0000259" key="3">
    <source>
        <dbReference type="Pfam" id="PF00561"/>
    </source>
</evidence>
<dbReference type="InterPro" id="IPR000639">
    <property type="entry name" value="Epox_hydrolase-like"/>
</dbReference>
<dbReference type="PANTHER" id="PTHR43329">
    <property type="entry name" value="EPOXIDE HYDROLASE"/>
    <property type="match status" value="1"/>
</dbReference>
<evidence type="ECO:0000256" key="2">
    <source>
        <dbReference type="ARBA" id="ARBA00038334"/>
    </source>
</evidence>
<accession>A0A550CI97</accession>
<evidence type="ECO:0000313" key="4">
    <source>
        <dbReference type="EMBL" id="TRM64517.1"/>
    </source>
</evidence>